<evidence type="ECO:0000256" key="1">
    <source>
        <dbReference type="SAM" id="Coils"/>
    </source>
</evidence>
<reference evidence="4" key="2">
    <citation type="submission" date="2025-08" db="UniProtKB">
        <authorList>
            <consortium name="RefSeq"/>
        </authorList>
    </citation>
    <scope>IDENTIFICATION</scope>
    <source>
        <tissue evidence="4">Leaf</tissue>
    </source>
</reference>
<keyword evidence="1" id="KW-0175">Coiled coil</keyword>
<evidence type="ECO:0000313" key="3">
    <source>
        <dbReference type="Proteomes" id="UP000504610"/>
    </source>
</evidence>
<feature type="coiled-coil region" evidence="1">
    <location>
        <begin position="51"/>
        <end position="139"/>
    </location>
</feature>
<sequence length="360" mass="40158">MGYKNNKRKLKQKQQEKQASPEQKEKHNPPLENEEDLKKKRVAAELREVKLTVGQQQLAELEKMLEATKLEEKLEAAELAELAAELAEQEKQAAAELAEKEKQAAAELAEKEKQAAAELAEKEKQAAAVLAEKEKQAAESRLPQQVITSQKEVRDAFALQQKIVAAIINSQAEIATKEDLESLQDVVRGRLEALGKTLVADVASEIQKELISSSMQLSQKAEKIISSKVKGALQKLDTAFKEKVETECAKVAPGPKERMALHLVEREYEECFSIAVESDKDSLGWLLTKVDPEGLPGFQLSKPTLRHLLSRLIRLVTKNMGLYRSWFEAVAEFVVSTDHEIPDRLTRMVGVAQAYVSKNA</sequence>
<dbReference type="GeneID" id="108849846"/>
<organism evidence="3 4">
    <name type="scientific">Raphanus sativus</name>
    <name type="common">Radish</name>
    <name type="synonym">Raphanus raphanistrum var. sativus</name>
    <dbReference type="NCBI Taxonomy" id="3726"/>
    <lineage>
        <taxon>Eukaryota</taxon>
        <taxon>Viridiplantae</taxon>
        <taxon>Streptophyta</taxon>
        <taxon>Embryophyta</taxon>
        <taxon>Tracheophyta</taxon>
        <taxon>Spermatophyta</taxon>
        <taxon>Magnoliopsida</taxon>
        <taxon>eudicotyledons</taxon>
        <taxon>Gunneridae</taxon>
        <taxon>Pentapetalae</taxon>
        <taxon>rosids</taxon>
        <taxon>malvids</taxon>
        <taxon>Brassicales</taxon>
        <taxon>Brassicaceae</taxon>
        <taxon>Brassiceae</taxon>
        <taxon>Raphanus</taxon>
    </lineage>
</organism>
<gene>
    <name evidence="4" type="primary">LOC108849846</name>
</gene>
<keyword evidence="3" id="KW-1185">Reference proteome</keyword>
<evidence type="ECO:0000313" key="4">
    <source>
        <dbReference type="RefSeq" id="XP_018478960.1"/>
    </source>
</evidence>
<proteinExistence type="predicted"/>
<name>A0A6J0N2S5_RAPSA</name>
<dbReference type="RefSeq" id="XP_018478960.1">
    <property type="nucleotide sequence ID" value="XM_018623458.2"/>
</dbReference>
<feature type="region of interest" description="Disordered" evidence="2">
    <location>
        <begin position="1"/>
        <end position="39"/>
    </location>
</feature>
<protein>
    <submittedName>
        <fullName evidence="4">Uncharacterized protein LOC108849846</fullName>
    </submittedName>
</protein>
<feature type="compositionally biased region" description="Basic residues" evidence="2">
    <location>
        <begin position="1"/>
        <end position="12"/>
    </location>
</feature>
<reference evidence="3" key="1">
    <citation type="journal article" date="2019" name="Database">
        <title>The radish genome database (RadishGD): an integrated information resource for radish genomics.</title>
        <authorList>
            <person name="Yu H.J."/>
            <person name="Baek S."/>
            <person name="Lee Y.J."/>
            <person name="Cho A."/>
            <person name="Mun J.H."/>
        </authorList>
    </citation>
    <scope>NUCLEOTIDE SEQUENCE [LARGE SCALE GENOMIC DNA]</scope>
    <source>
        <strain evidence="3">cv. WK10039</strain>
    </source>
</reference>
<dbReference type="OrthoDB" id="10530111at2759"/>
<accession>A0A6J0N2S5</accession>
<dbReference type="KEGG" id="rsz:108849846"/>
<dbReference type="Proteomes" id="UP000504610">
    <property type="component" value="Chromosome 4"/>
</dbReference>
<dbReference type="AlphaFoldDB" id="A0A6J0N2S5"/>
<evidence type="ECO:0000256" key="2">
    <source>
        <dbReference type="SAM" id="MobiDB-lite"/>
    </source>
</evidence>